<protein>
    <submittedName>
        <fullName evidence="6">Tyrosinase</fullName>
    </submittedName>
</protein>
<proteinExistence type="predicted"/>
<dbReference type="InterPro" id="IPR008922">
    <property type="entry name" value="Di-copper_centre_dom_sf"/>
</dbReference>
<dbReference type="InterPro" id="IPR002227">
    <property type="entry name" value="Tyrosinase_Cu-bd"/>
</dbReference>
<dbReference type="SUPFAM" id="SSF48056">
    <property type="entry name" value="Di-copper centre-containing domain"/>
    <property type="match status" value="1"/>
</dbReference>
<dbReference type="Gene3D" id="1.10.1280.10">
    <property type="entry name" value="Di-copper center containing domain from catechol oxidase"/>
    <property type="match status" value="1"/>
</dbReference>
<dbReference type="EMBL" id="JAQQWE010000007">
    <property type="protein sequence ID" value="KAK7946158.1"/>
    <property type="molecule type" value="Genomic_DNA"/>
</dbReference>
<feature type="domain" description="Tyrosinase copper-binding" evidence="4">
    <location>
        <begin position="189"/>
        <end position="206"/>
    </location>
</feature>
<evidence type="ECO:0000259" key="5">
    <source>
        <dbReference type="PROSITE" id="PS00498"/>
    </source>
</evidence>
<evidence type="ECO:0000256" key="3">
    <source>
        <dbReference type="SAM" id="SignalP"/>
    </source>
</evidence>
<dbReference type="InterPro" id="IPR050316">
    <property type="entry name" value="Tyrosinase/Hemocyanin"/>
</dbReference>
<feature type="domain" description="Tyrosinase copper-binding" evidence="5">
    <location>
        <begin position="332"/>
        <end position="343"/>
    </location>
</feature>
<keyword evidence="3" id="KW-0732">Signal</keyword>
<evidence type="ECO:0000313" key="7">
    <source>
        <dbReference type="Proteomes" id="UP001391051"/>
    </source>
</evidence>
<gene>
    <name evidence="6" type="ORF">PG986_010479</name>
</gene>
<feature type="coiled-coil region" evidence="2">
    <location>
        <begin position="46"/>
        <end position="73"/>
    </location>
</feature>
<keyword evidence="2" id="KW-0175">Coiled coil</keyword>
<reference evidence="6 7" key="1">
    <citation type="submission" date="2023-01" db="EMBL/GenBank/DDBJ databases">
        <title>Analysis of 21 Apiospora genomes using comparative genomics revels a genus with tremendous synthesis potential of carbohydrate active enzymes and secondary metabolites.</title>
        <authorList>
            <person name="Sorensen T."/>
        </authorList>
    </citation>
    <scope>NUCLEOTIDE SEQUENCE [LARGE SCALE GENOMIC DNA]</scope>
    <source>
        <strain evidence="6 7">CBS 24483</strain>
    </source>
</reference>
<evidence type="ECO:0000313" key="6">
    <source>
        <dbReference type="EMBL" id="KAK7946158.1"/>
    </source>
</evidence>
<dbReference type="PROSITE" id="PS00498">
    <property type="entry name" value="TYROSINASE_2"/>
    <property type="match status" value="1"/>
</dbReference>
<feature type="chain" id="PRO_5047521767" evidence="3">
    <location>
        <begin position="17"/>
        <end position="408"/>
    </location>
</feature>
<feature type="signal peptide" evidence="3">
    <location>
        <begin position="1"/>
        <end position="16"/>
    </location>
</feature>
<name>A0ABR1Q2D2_9PEZI</name>
<sequence>MRFSVLALCGAASVSALAVPSTGASSDAKRAAPKPIDLAQFGKFKTTTLEEAKNKLEAALKKIEDDVDSVFSKTTAATNIDWDNIKDHDKASYIGGALHPAANSVAKLAAAAGLHARQSGNSSTSSTSCTTPSVRVEWRDMSEQDRSGFVKAVRKLMDLPASGAFEAAGAKSRYDDLVSVHYQMTPTIHGVAQFLLWHRYYLHLFEDLLRSEGGLTGPLPWWDETRDAGHFSKAPMFTSDYLGSAPLANNGQGFCIEDGAFAGKVLTVGGTQCLARGVDESSTSNCNQNFINVCNSYPKFSDMANCAELGPHAYGHNGVGAVMMGVPTSPNDPSFFLHHSFVDHAYRIWQIADPNNRLTQINGCADKTNPCTPASGNVVISSEGLRPDTTVGDLFDTTGGYLCYRYSY</sequence>
<keyword evidence="1" id="KW-0479">Metal-binding</keyword>
<organism evidence="6 7">
    <name type="scientific">Apiospora aurea</name>
    <dbReference type="NCBI Taxonomy" id="335848"/>
    <lineage>
        <taxon>Eukaryota</taxon>
        <taxon>Fungi</taxon>
        <taxon>Dikarya</taxon>
        <taxon>Ascomycota</taxon>
        <taxon>Pezizomycotina</taxon>
        <taxon>Sordariomycetes</taxon>
        <taxon>Xylariomycetidae</taxon>
        <taxon>Amphisphaeriales</taxon>
        <taxon>Apiosporaceae</taxon>
        <taxon>Apiospora</taxon>
    </lineage>
</organism>
<comment type="caution">
    <text evidence="6">The sequence shown here is derived from an EMBL/GenBank/DDBJ whole genome shotgun (WGS) entry which is preliminary data.</text>
</comment>
<accession>A0ABR1Q2D2</accession>
<keyword evidence="7" id="KW-1185">Reference proteome</keyword>
<evidence type="ECO:0000256" key="2">
    <source>
        <dbReference type="SAM" id="Coils"/>
    </source>
</evidence>
<dbReference type="PANTHER" id="PTHR11474:SF116">
    <property type="entry name" value="TYROSINASE"/>
    <property type="match status" value="1"/>
</dbReference>
<dbReference type="PRINTS" id="PR00092">
    <property type="entry name" value="TYROSINASE"/>
</dbReference>
<evidence type="ECO:0000256" key="1">
    <source>
        <dbReference type="ARBA" id="ARBA00022723"/>
    </source>
</evidence>
<dbReference type="GeneID" id="92079763"/>
<dbReference type="Proteomes" id="UP001391051">
    <property type="component" value="Unassembled WGS sequence"/>
</dbReference>
<dbReference type="RefSeq" id="XP_066696192.1">
    <property type="nucleotide sequence ID" value="XM_066846701.1"/>
</dbReference>
<dbReference type="PANTHER" id="PTHR11474">
    <property type="entry name" value="TYROSINASE FAMILY MEMBER"/>
    <property type="match status" value="1"/>
</dbReference>
<dbReference type="PROSITE" id="PS00497">
    <property type="entry name" value="TYROSINASE_1"/>
    <property type="match status" value="1"/>
</dbReference>
<dbReference type="Pfam" id="PF00264">
    <property type="entry name" value="Tyrosinase"/>
    <property type="match status" value="1"/>
</dbReference>
<evidence type="ECO:0000259" key="4">
    <source>
        <dbReference type="PROSITE" id="PS00497"/>
    </source>
</evidence>